<dbReference type="RefSeq" id="WP_066203245.1">
    <property type="nucleotide sequence ID" value="NZ_CBCSAS010000017.1"/>
</dbReference>
<dbReference type="Proteomes" id="UP000243024">
    <property type="component" value="Unassembled WGS sequence"/>
</dbReference>
<dbReference type="STRING" id="1484.SA87_01660"/>
<sequence>MESGKILPFRSRSAPWSDAETRKLRVEVEDVIRELPEGYRETARQIEAALRAAYPESAILTALMLWALFAVMTKPRTRKRAVDVAAMVYLMSQFFDEVPRSQKEVAQRYGVSPSSVTRRAQELADFFVDVLDDVESLGERLEGDGDDDDGGRGDFEGDEAEDRDENEWGKAGGRRADVEGEEAEWTAEAYDGGGPAPIVAPPFPSDAKIGERYSFLLHAYLEAHGIEDEEGLQEVVRKFNADPDFFERQESPDPRFKAQMLLYDAWEANSPRLKKRLARQALKIYADAADAYVILAEQASTPEKALELFARGIEAGERDLGPETIEAFRGHLWTYVPARPYMRARAGHAAALDVLGRTDEAIREYEALLELNFDDHQGNRYSLLTLYVKERRYEEAARLLKRYGEEASAAWAYGAVLVEYGRRGRTRKLGRLLDRAVEVNRHVVPFLLHLRPLPKVPPVWIALGTESEAVSYVFENGPLWWREKELMQWLRLRWRATSRP</sequence>
<dbReference type="EMBL" id="JXBB01000060">
    <property type="protein sequence ID" value="OAR03454.1"/>
    <property type="molecule type" value="Genomic_DNA"/>
</dbReference>
<feature type="region of interest" description="Disordered" evidence="1">
    <location>
        <begin position="139"/>
        <end position="180"/>
    </location>
</feature>
<dbReference type="AlphaFoldDB" id="A0A179IPR6"/>
<protein>
    <submittedName>
        <fullName evidence="2">Uncharacterized protein</fullName>
    </submittedName>
</protein>
<dbReference type="OrthoDB" id="6399948at2"/>
<evidence type="ECO:0000313" key="2">
    <source>
        <dbReference type="EMBL" id="OAR03454.1"/>
    </source>
</evidence>
<reference evidence="2 3" key="1">
    <citation type="submission" date="2015-09" db="EMBL/GenBank/DDBJ databases">
        <title>Draft genome sequence of Hydrogenibacillus schlegelii DSM 2000.</title>
        <authorList>
            <person name="Hemp J."/>
        </authorList>
    </citation>
    <scope>NUCLEOTIDE SEQUENCE [LARGE SCALE GENOMIC DNA]</scope>
    <source>
        <strain evidence="2 3">MA 48</strain>
    </source>
</reference>
<comment type="caution">
    <text evidence="2">The sequence shown here is derived from an EMBL/GenBank/DDBJ whole genome shotgun (WGS) entry which is preliminary data.</text>
</comment>
<dbReference type="SUPFAM" id="SSF47954">
    <property type="entry name" value="Cyclin-like"/>
    <property type="match status" value="1"/>
</dbReference>
<gene>
    <name evidence="2" type="ORF">SA87_01660</name>
</gene>
<dbReference type="InterPro" id="IPR036915">
    <property type="entry name" value="Cyclin-like_sf"/>
</dbReference>
<dbReference type="SUPFAM" id="SSF48452">
    <property type="entry name" value="TPR-like"/>
    <property type="match status" value="1"/>
</dbReference>
<accession>A0A179IPR6</accession>
<proteinExistence type="predicted"/>
<dbReference type="Gene3D" id="1.25.40.10">
    <property type="entry name" value="Tetratricopeptide repeat domain"/>
    <property type="match status" value="1"/>
</dbReference>
<keyword evidence="3" id="KW-1185">Reference proteome</keyword>
<name>A0A179IPR6_HYDSH</name>
<dbReference type="CDD" id="cd00043">
    <property type="entry name" value="CYCLIN_SF"/>
    <property type="match status" value="1"/>
</dbReference>
<evidence type="ECO:0000313" key="3">
    <source>
        <dbReference type="Proteomes" id="UP000243024"/>
    </source>
</evidence>
<feature type="compositionally biased region" description="Acidic residues" evidence="1">
    <location>
        <begin position="156"/>
        <end position="165"/>
    </location>
</feature>
<dbReference type="InterPro" id="IPR011990">
    <property type="entry name" value="TPR-like_helical_dom_sf"/>
</dbReference>
<evidence type="ECO:0000256" key="1">
    <source>
        <dbReference type="SAM" id="MobiDB-lite"/>
    </source>
</evidence>
<organism evidence="2 3">
    <name type="scientific">Hydrogenibacillus schlegelii</name>
    <name type="common">Bacillus schlegelii</name>
    <dbReference type="NCBI Taxonomy" id="1484"/>
    <lineage>
        <taxon>Bacteria</taxon>
        <taxon>Bacillati</taxon>
        <taxon>Bacillota</taxon>
        <taxon>Bacilli</taxon>
        <taxon>Bacillales</taxon>
        <taxon>Bacillales Family X. Incertae Sedis</taxon>
        <taxon>Hydrogenibacillus</taxon>
    </lineage>
</organism>